<keyword evidence="1" id="KW-0175">Coiled coil</keyword>
<gene>
    <name evidence="3" type="ORF">CSOJ01_07433</name>
</gene>
<dbReference type="AlphaFoldDB" id="A0A8H6MUA9"/>
<organism evidence="3 4">
    <name type="scientific">Colletotrichum sojae</name>
    <dbReference type="NCBI Taxonomy" id="2175907"/>
    <lineage>
        <taxon>Eukaryota</taxon>
        <taxon>Fungi</taxon>
        <taxon>Dikarya</taxon>
        <taxon>Ascomycota</taxon>
        <taxon>Pezizomycotina</taxon>
        <taxon>Sordariomycetes</taxon>
        <taxon>Hypocreomycetidae</taxon>
        <taxon>Glomerellales</taxon>
        <taxon>Glomerellaceae</taxon>
        <taxon>Colletotrichum</taxon>
        <taxon>Colletotrichum orchidearum species complex</taxon>
    </lineage>
</organism>
<comment type="caution">
    <text evidence="3">The sequence shown here is derived from an EMBL/GenBank/DDBJ whole genome shotgun (WGS) entry which is preliminary data.</text>
</comment>
<dbReference type="Proteomes" id="UP000652219">
    <property type="component" value="Unassembled WGS sequence"/>
</dbReference>
<feature type="region of interest" description="Disordered" evidence="2">
    <location>
        <begin position="350"/>
        <end position="370"/>
    </location>
</feature>
<evidence type="ECO:0000256" key="1">
    <source>
        <dbReference type="SAM" id="Coils"/>
    </source>
</evidence>
<evidence type="ECO:0000313" key="3">
    <source>
        <dbReference type="EMBL" id="KAF6808578.1"/>
    </source>
</evidence>
<accession>A0A8H6MUA9</accession>
<proteinExistence type="predicted"/>
<protein>
    <submittedName>
        <fullName evidence="3">Uncharacterized protein</fullName>
    </submittedName>
</protein>
<feature type="coiled-coil region" evidence="1">
    <location>
        <begin position="128"/>
        <end position="162"/>
    </location>
</feature>
<reference evidence="3 4" key="1">
    <citation type="journal article" date="2020" name="Phytopathology">
        <title>Genome Sequence Resources of Colletotrichum truncatum, C. plurivorum, C. musicola, and C. sojae: Four Species Pathogenic to Soybean (Glycine max).</title>
        <authorList>
            <person name="Rogerio F."/>
            <person name="Boufleur T.R."/>
            <person name="Ciampi-Guillardi M."/>
            <person name="Sukno S.A."/>
            <person name="Thon M.R."/>
            <person name="Massola Junior N.S."/>
            <person name="Baroncelli R."/>
        </authorList>
    </citation>
    <scope>NUCLEOTIDE SEQUENCE [LARGE SCALE GENOMIC DNA]</scope>
    <source>
        <strain evidence="3 4">LFN0009</strain>
    </source>
</reference>
<evidence type="ECO:0000256" key="2">
    <source>
        <dbReference type="SAM" id="MobiDB-lite"/>
    </source>
</evidence>
<sequence>MTSATGSSGGKKELPAWYYRVSKLCMYQGYPETQLLKYDAFDEDISDFECDLEWDDRDCDCETKECAHGCQCEEKNCEHACKCEDLPVEVCEDGECNCTAVGCWHDEEVIRDDESERSYNGPGKNQYYELKKLRHRRKRERREEAREEASALRRAIAHDRKKEDEVRAAYEALKKMESDGEMPPLDSLAYKRFRLYSAKHTAWLGYKPGSRYIDFVPSRSSGLDGSECPEAMKKDKRLLDGNIYLDPDAGGDLGPFRMPTQLGRKRHVVPIDSDQDGAEGKVTVQFVSNDHLILRISRDVVTESWESDCSRPAPETTPEVFELMGIGDGEEKSREKIFNRNWDCVEPIVPQPIAPAPAMPKSRRKRRRRH</sequence>
<keyword evidence="4" id="KW-1185">Reference proteome</keyword>
<dbReference type="EMBL" id="WIGN01000115">
    <property type="protein sequence ID" value="KAF6808578.1"/>
    <property type="molecule type" value="Genomic_DNA"/>
</dbReference>
<name>A0A8H6MUA9_9PEZI</name>
<feature type="compositionally biased region" description="Basic residues" evidence="2">
    <location>
        <begin position="361"/>
        <end position="370"/>
    </location>
</feature>
<evidence type="ECO:0000313" key="4">
    <source>
        <dbReference type="Proteomes" id="UP000652219"/>
    </source>
</evidence>